<protein>
    <submittedName>
        <fullName evidence="2">Uncharacterized protein</fullName>
    </submittedName>
</protein>
<evidence type="ECO:0000313" key="2">
    <source>
        <dbReference type="EMBL" id="CAA9538323.1"/>
    </source>
</evidence>
<dbReference type="AlphaFoldDB" id="A0A6J4U4Y5"/>
<feature type="compositionally biased region" description="Basic residues" evidence="1">
    <location>
        <begin position="66"/>
        <end position="81"/>
    </location>
</feature>
<evidence type="ECO:0000256" key="1">
    <source>
        <dbReference type="SAM" id="MobiDB-lite"/>
    </source>
</evidence>
<dbReference type="EMBL" id="CADCWG010000032">
    <property type="protein sequence ID" value="CAA9538323.1"/>
    <property type="molecule type" value="Genomic_DNA"/>
</dbReference>
<feature type="compositionally biased region" description="Basic and acidic residues" evidence="1">
    <location>
        <begin position="12"/>
        <end position="21"/>
    </location>
</feature>
<accession>A0A6J4U4Y5</accession>
<feature type="compositionally biased region" description="Basic residues" evidence="1">
    <location>
        <begin position="115"/>
        <end position="134"/>
    </location>
</feature>
<feature type="compositionally biased region" description="Basic residues" evidence="1">
    <location>
        <begin position="141"/>
        <end position="155"/>
    </location>
</feature>
<proteinExistence type="predicted"/>
<feature type="region of interest" description="Disordered" evidence="1">
    <location>
        <begin position="1"/>
        <end position="168"/>
    </location>
</feature>
<feature type="non-terminal residue" evidence="2">
    <location>
        <position position="168"/>
    </location>
</feature>
<feature type="compositionally biased region" description="Basic and acidic residues" evidence="1">
    <location>
        <begin position="156"/>
        <end position="168"/>
    </location>
</feature>
<sequence>RHLVGRGFPLAARDRPADRPGGRGGRRRHRRPRRLRLRRQPRSDRAAARNGAPGPAGDRGHGDRAGRRRVRGRGHRRRRGPGRFAGYRREPLRGRRGADGRPRDWPRDSRVALPPRRRPHAARTGHGALRRAGHLRPGLGGRRRGAGGYHPGRRPTRGDHADAHPLLV</sequence>
<feature type="compositionally biased region" description="Basic and acidic residues" evidence="1">
    <location>
        <begin position="87"/>
        <end position="110"/>
    </location>
</feature>
<feature type="non-terminal residue" evidence="2">
    <location>
        <position position="1"/>
    </location>
</feature>
<gene>
    <name evidence="2" type="ORF">AVDCRST_MAG49-558</name>
</gene>
<reference evidence="2" key="1">
    <citation type="submission" date="2020-02" db="EMBL/GenBank/DDBJ databases">
        <authorList>
            <person name="Meier V. D."/>
        </authorList>
    </citation>
    <scope>NUCLEOTIDE SEQUENCE</scope>
    <source>
        <strain evidence="2">AVDCRST_MAG49</strain>
    </source>
</reference>
<feature type="compositionally biased region" description="Basic residues" evidence="1">
    <location>
        <begin position="24"/>
        <end position="40"/>
    </location>
</feature>
<name>A0A6J4U4Y5_9BACT</name>
<organism evidence="2">
    <name type="scientific">uncultured Thermomicrobiales bacterium</name>
    <dbReference type="NCBI Taxonomy" id="1645740"/>
    <lineage>
        <taxon>Bacteria</taxon>
        <taxon>Pseudomonadati</taxon>
        <taxon>Thermomicrobiota</taxon>
        <taxon>Thermomicrobia</taxon>
        <taxon>Thermomicrobiales</taxon>
        <taxon>environmental samples</taxon>
    </lineage>
</organism>